<keyword evidence="3" id="KW-0963">Cytoplasm</keyword>
<reference evidence="6 8" key="1">
    <citation type="journal article" date="2011" name="Science">
        <title>Comparative functional genomics of the fission yeasts.</title>
        <authorList>
            <person name="Rhind N."/>
            <person name="Chen Z."/>
            <person name="Yassour M."/>
            <person name="Thompson D.A."/>
            <person name="Haas B.J."/>
            <person name="Habib N."/>
            <person name="Wapinski I."/>
            <person name="Roy S."/>
            <person name="Lin M.F."/>
            <person name="Heiman D.I."/>
            <person name="Young S.K."/>
            <person name="Furuya K."/>
            <person name="Guo Y."/>
            <person name="Pidoux A."/>
            <person name="Chen H.M."/>
            <person name="Robbertse B."/>
            <person name="Goldberg J.M."/>
            <person name="Aoki K."/>
            <person name="Bayne E.H."/>
            <person name="Berlin A.M."/>
            <person name="Desjardins C.A."/>
            <person name="Dobbs E."/>
            <person name="Dukaj L."/>
            <person name="Fan L."/>
            <person name="FitzGerald M.G."/>
            <person name="French C."/>
            <person name="Gujja S."/>
            <person name="Hansen K."/>
            <person name="Keifenheim D."/>
            <person name="Levin J.Z."/>
            <person name="Mosher R.A."/>
            <person name="Mueller C.A."/>
            <person name="Pfiffner J."/>
            <person name="Priest M."/>
            <person name="Russ C."/>
            <person name="Smialowska A."/>
            <person name="Swoboda P."/>
            <person name="Sykes S.M."/>
            <person name="Vaughn M."/>
            <person name="Vengrova S."/>
            <person name="Yoder R."/>
            <person name="Zeng Q."/>
            <person name="Allshire R."/>
            <person name="Baulcombe D."/>
            <person name="Birren B.W."/>
            <person name="Brown W."/>
            <person name="Ekwall K."/>
            <person name="Kellis M."/>
            <person name="Leatherwood J."/>
            <person name="Levin H."/>
            <person name="Margalit H."/>
            <person name="Martienssen R."/>
            <person name="Nieduszynski C.A."/>
            <person name="Spatafora J.W."/>
            <person name="Friedman N."/>
            <person name="Dalgaard J.Z."/>
            <person name="Baumann P."/>
            <person name="Niki H."/>
            <person name="Regev A."/>
            <person name="Nusbaum C."/>
        </authorList>
    </citation>
    <scope>NUCLEOTIDE SEQUENCE [LARGE SCALE GENOMIC DNA]</scope>
    <source>
        <strain evidence="8">yFS275 / FY16936</strain>
    </source>
</reference>
<dbReference type="EMBL" id="KE651167">
    <property type="protein sequence ID" value="EEB08145.1"/>
    <property type="molecule type" value="Genomic_DNA"/>
</dbReference>
<dbReference type="InterPro" id="IPR011993">
    <property type="entry name" value="PH-like_dom_sf"/>
</dbReference>
<dbReference type="OMA" id="NHQWITA"/>
<evidence type="ECO:0000256" key="3">
    <source>
        <dbReference type="ARBA" id="ARBA00022490"/>
    </source>
</evidence>
<keyword evidence="8" id="KW-1185">Reference proteome</keyword>
<name>B6K3T8_SCHJY</name>
<evidence type="ECO:0000256" key="1">
    <source>
        <dbReference type="ARBA" id="ARBA00004123"/>
    </source>
</evidence>
<dbReference type="AlphaFoldDB" id="B6K3T8"/>
<dbReference type="eggNOG" id="ENOG502S43V">
    <property type="taxonomic scope" value="Eukaryota"/>
</dbReference>
<dbReference type="STRING" id="402676.B6K3T8"/>
<evidence type="ECO:0000313" key="6">
    <source>
        <dbReference type="EMBL" id="EEB08145.1"/>
    </source>
</evidence>
<dbReference type="RefSeq" id="XP_002174438.1">
    <property type="nucleotide sequence ID" value="XM_002174402.2"/>
</dbReference>
<gene>
    <name evidence="7" type="primary">saf5</name>
    <name evidence="6" type="ORF">SJAG_03279</name>
</gene>
<feature type="region of interest" description="Disordered" evidence="5">
    <location>
        <begin position="142"/>
        <end position="164"/>
    </location>
</feature>
<proteinExistence type="predicted"/>
<evidence type="ECO:0000313" key="7">
    <source>
        <dbReference type="JaponicusDB" id="SJAG_03279"/>
    </source>
</evidence>
<accession>B6K3T8</accession>
<protein>
    <submittedName>
        <fullName evidence="6">Fungal protein</fullName>
    </submittedName>
</protein>
<evidence type="ECO:0000256" key="4">
    <source>
        <dbReference type="ARBA" id="ARBA00023242"/>
    </source>
</evidence>
<dbReference type="InterPro" id="IPR039924">
    <property type="entry name" value="ICln/Lot5/Saf5"/>
</dbReference>
<dbReference type="Proteomes" id="UP000001744">
    <property type="component" value="Unassembled WGS sequence"/>
</dbReference>
<dbReference type="OrthoDB" id="19714at2759"/>
<dbReference type="Gene3D" id="2.30.29.30">
    <property type="entry name" value="Pleckstrin-homology domain (PH domain)/Phosphotyrosine-binding domain (PTB)"/>
    <property type="match status" value="1"/>
</dbReference>
<evidence type="ECO:0000256" key="2">
    <source>
        <dbReference type="ARBA" id="ARBA00004496"/>
    </source>
</evidence>
<dbReference type="GO" id="GO:0005634">
    <property type="term" value="C:nucleus"/>
    <property type="evidence" value="ECO:0007669"/>
    <property type="project" value="UniProtKB-SubCell"/>
</dbReference>
<evidence type="ECO:0000256" key="5">
    <source>
        <dbReference type="SAM" id="MobiDB-lite"/>
    </source>
</evidence>
<dbReference type="JaponicusDB" id="SJAG_03279">
    <property type="gene designation" value="saf5"/>
</dbReference>
<keyword evidence="4" id="KW-0539">Nucleus</keyword>
<comment type="subcellular location">
    <subcellularLocation>
        <location evidence="2">Cytoplasm</location>
    </subcellularLocation>
    <subcellularLocation>
        <location evidence="1">Nucleus</location>
    </subcellularLocation>
</comment>
<dbReference type="VEuPathDB" id="FungiDB:SJAG_03279"/>
<dbReference type="HOGENOM" id="CLU_1272916_0_0_1"/>
<dbReference type="Pfam" id="PF03517">
    <property type="entry name" value="Voldacs"/>
    <property type="match status" value="1"/>
</dbReference>
<evidence type="ECO:0000313" key="8">
    <source>
        <dbReference type="Proteomes" id="UP000001744"/>
    </source>
</evidence>
<organism evidence="6 8">
    <name type="scientific">Schizosaccharomyces japonicus (strain yFS275 / FY16936)</name>
    <name type="common">Fission yeast</name>
    <dbReference type="NCBI Taxonomy" id="402676"/>
    <lineage>
        <taxon>Eukaryota</taxon>
        <taxon>Fungi</taxon>
        <taxon>Dikarya</taxon>
        <taxon>Ascomycota</taxon>
        <taxon>Taphrinomycotina</taxon>
        <taxon>Schizosaccharomycetes</taxon>
        <taxon>Schizosaccharomycetales</taxon>
        <taxon>Schizosaccharomycetaceae</taxon>
        <taxon>Schizosaccharomyces</taxon>
    </lineage>
</organism>
<dbReference type="PANTHER" id="PTHR21399:SF0">
    <property type="entry name" value="METHYLOSOME SUBUNIT PICLN"/>
    <property type="match status" value="1"/>
</dbReference>
<dbReference type="GO" id="GO:0005737">
    <property type="term" value="C:cytoplasm"/>
    <property type="evidence" value="ECO:0007669"/>
    <property type="project" value="UniProtKB-SubCell"/>
</dbReference>
<sequence length="193" mass="21780">MVIVHLTEVPKELVRTVPTGSTCPDEAEILFHEDSGTLVVQPANTVFSKFTGIIIIITSKNLLLFDESFSQGWRIPYNLVTLHAKQSQPKPYIYMQLEGDSIEPLFENTNEEDEEDNVLELTLYLNNVEACYDALCTCQSMHPDSSSETEDGDDNERGNSLLDNGNWITADNFLSADEVDADEQLSKWQRTEQ</sequence>
<dbReference type="GeneID" id="7052449"/>
<dbReference type="PANTHER" id="PTHR21399">
    <property type="entry name" value="CHLORIDE CONDUCTANCE REGULATORY PROTEIN ICLN"/>
    <property type="match status" value="1"/>
</dbReference>